<dbReference type="PANTHER" id="PTHR21600:SF87">
    <property type="entry name" value="RNA PSEUDOURIDYLATE SYNTHASE DOMAIN-CONTAINING PROTEIN 1"/>
    <property type="match status" value="1"/>
</dbReference>
<evidence type="ECO:0000259" key="2">
    <source>
        <dbReference type="Pfam" id="PF00849"/>
    </source>
</evidence>
<comment type="caution">
    <text evidence="3">The sequence shown here is derived from an EMBL/GenBank/DDBJ whole genome shotgun (WGS) entry which is preliminary data.</text>
</comment>
<dbReference type="InterPro" id="IPR020103">
    <property type="entry name" value="PsdUridine_synth_cat_dom_sf"/>
</dbReference>
<feature type="domain" description="Pseudouridine synthase RsuA/RluA-like" evidence="2">
    <location>
        <begin position="32"/>
        <end position="175"/>
    </location>
</feature>
<organism evidence="3 4">
    <name type="scientific">Chryseosolibacter indicus</name>
    <dbReference type="NCBI Taxonomy" id="2782351"/>
    <lineage>
        <taxon>Bacteria</taxon>
        <taxon>Pseudomonadati</taxon>
        <taxon>Bacteroidota</taxon>
        <taxon>Cytophagia</taxon>
        <taxon>Cytophagales</taxon>
        <taxon>Chryseotaleaceae</taxon>
        <taxon>Chryseosolibacter</taxon>
    </lineage>
</organism>
<dbReference type="Gene3D" id="3.30.2350.10">
    <property type="entry name" value="Pseudouridine synthase"/>
    <property type="match status" value="1"/>
</dbReference>
<dbReference type="PANTHER" id="PTHR21600">
    <property type="entry name" value="MITOCHONDRIAL RNA PSEUDOURIDINE SYNTHASE"/>
    <property type="match status" value="1"/>
</dbReference>
<dbReference type="InterPro" id="IPR006145">
    <property type="entry name" value="PsdUridine_synth_RsuA/RluA"/>
</dbReference>
<proteinExistence type="inferred from homology"/>
<dbReference type="CDD" id="cd02869">
    <property type="entry name" value="PseudoU_synth_RluA_like"/>
    <property type="match status" value="1"/>
</dbReference>
<dbReference type="EMBL" id="JAHESD010000026">
    <property type="protein sequence ID" value="MBT1704165.1"/>
    <property type="molecule type" value="Genomic_DNA"/>
</dbReference>
<dbReference type="InterPro" id="IPR050188">
    <property type="entry name" value="RluA_PseudoU_synthase"/>
</dbReference>
<dbReference type="Proteomes" id="UP000772618">
    <property type="component" value="Unassembled WGS sequence"/>
</dbReference>
<dbReference type="Pfam" id="PF00849">
    <property type="entry name" value="PseudoU_synth_2"/>
    <property type="match status" value="1"/>
</dbReference>
<comment type="similarity">
    <text evidence="1">Belongs to the pseudouridine synthase RluA family.</text>
</comment>
<accession>A0ABS5VTJ3</accession>
<protein>
    <submittedName>
        <fullName evidence="3">RNA pseudouridine synthase</fullName>
    </submittedName>
</protein>
<evidence type="ECO:0000313" key="4">
    <source>
        <dbReference type="Proteomes" id="UP000772618"/>
    </source>
</evidence>
<evidence type="ECO:0000313" key="3">
    <source>
        <dbReference type="EMBL" id="MBT1704165.1"/>
    </source>
</evidence>
<dbReference type="RefSeq" id="WP_254154126.1">
    <property type="nucleotide sequence ID" value="NZ_JAHESD010000026.1"/>
</dbReference>
<name>A0ABS5VTJ3_9BACT</name>
<dbReference type="SUPFAM" id="SSF55120">
    <property type="entry name" value="Pseudouridine synthase"/>
    <property type="match status" value="1"/>
</dbReference>
<gene>
    <name evidence="3" type="ORF">KK060_12800</name>
</gene>
<reference evidence="3 4" key="1">
    <citation type="submission" date="2021-05" db="EMBL/GenBank/DDBJ databases">
        <title>A Polyphasic approach of four new species of the genus Ohtaekwangia: Ohtaekwangia histidinii sp. nov., Ohtaekwangia cretensis sp. nov., Ohtaekwangia indiensis sp. nov., Ohtaekwangia reichenbachii sp. nov. from diverse environment.</title>
        <authorList>
            <person name="Octaviana S."/>
        </authorList>
    </citation>
    <scope>NUCLEOTIDE SEQUENCE [LARGE SCALE GENOMIC DNA]</scope>
    <source>
        <strain evidence="3 4">PWU20</strain>
    </source>
</reference>
<sequence>MKEQNILNQQNIKPTKAPKVDLKEIILFEDDDYFLVNKPPFISTLEDRHERINILGLAREYANDAQVCHRLDKDTSGVLAVAKNPEAYRHLSMQFEKREVVKVYHAVVDGIQNFQNTLVDEPILKQNDGMVKISRREGKPAQTYFTSLKPYRLHTLIECKPVTGRMHQIRIHLASQGASITGDDTYGGKPFLLSEIKRGFNLKKGTEEESFMKRMALHAYSLEFNDLGGKKQRVEAPYPKDFQALLRQLELNK</sequence>
<evidence type="ECO:0000256" key="1">
    <source>
        <dbReference type="ARBA" id="ARBA00010876"/>
    </source>
</evidence>
<keyword evidence="4" id="KW-1185">Reference proteome</keyword>